<keyword evidence="2" id="KW-0479">Metal-binding</keyword>
<dbReference type="GO" id="GO:0046872">
    <property type="term" value="F:metal ion binding"/>
    <property type="evidence" value="ECO:0007669"/>
    <property type="project" value="UniProtKB-KW"/>
</dbReference>
<organism evidence="6 7">
    <name type="scientific">Desulfovibrio subterraneus</name>
    <dbReference type="NCBI Taxonomy" id="2718620"/>
    <lineage>
        <taxon>Bacteria</taxon>
        <taxon>Pseudomonadati</taxon>
        <taxon>Thermodesulfobacteriota</taxon>
        <taxon>Desulfovibrionia</taxon>
        <taxon>Desulfovibrionales</taxon>
        <taxon>Desulfovibrionaceae</taxon>
        <taxon>Desulfovibrio</taxon>
    </lineage>
</organism>
<reference evidence="6 7" key="1">
    <citation type="submission" date="2020-05" db="EMBL/GenBank/DDBJ databases">
        <title>Draft genome sequence of Desulfovibrio sp. strain HN2T.</title>
        <authorList>
            <person name="Ueno A."/>
            <person name="Tamazawa S."/>
            <person name="Tamamura S."/>
            <person name="Murakami T."/>
            <person name="Kiyama T."/>
            <person name="Inomata H."/>
            <person name="Amano Y."/>
            <person name="Miyakawa K."/>
            <person name="Tamaki H."/>
            <person name="Naganuma T."/>
            <person name="Kaneko K."/>
        </authorList>
    </citation>
    <scope>NUCLEOTIDE SEQUENCE [LARGE SCALE GENOMIC DNA]</scope>
    <source>
        <strain evidence="6 7">HN2</strain>
    </source>
</reference>
<dbReference type="Gene3D" id="1.10.760.10">
    <property type="entry name" value="Cytochrome c-like domain"/>
    <property type="match status" value="1"/>
</dbReference>
<accession>A0A7J0BJF0</accession>
<evidence type="ECO:0000256" key="3">
    <source>
        <dbReference type="ARBA" id="ARBA00023004"/>
    </source>
</evidence>
<evidence type="ECO:0000256" key="1">
    <source>
        <dbReference type="ARBA" id="ARBA00022617"/>
    </source>
</evidence>
<dbReference type="InterPro" id="IPR009056">
    <property type="entry name" value="Cyt_c-like_dom"/>
</dbReference>
<dbReference type="GO" id="GO:0009055">
    <property type="term" value="F:electron transfer activity"/>
    <property type="evidence" value="ECO:0007669"/>
    <property type="project" value="InterPro"/>
</dbReference>
<evidence type="ECO:0000256" key="4">
    <source>
        <dbReference type="SAM" id="SignalP"/>
    </source>
</evidence>
<dbReference type="Pfam" id="PF13442">
    <property type="entry name" value="Cytochrome_CBB3"/>
    <property type="match status" value="1"/>
</dbReference>
<keyword evidence="3" id="KW-0408">Iron</keyword>
<keyword evidence="7" id="KW-1185">Reference proteome</keyword>
<evidence type="ECO:0000313" key="6">
    <source>
        <dbReference type="EMBL" id="GFM33688.1"/>
    </source>
</evidence>
<evidence type="ECO:0000313" key="7">
    <source>
        <dbReference type="Proteomes" id="UP000503840"/>
    </source>
</evidence>
<sequence length="101" mass="11027">MFFVSTLVVAAAFGMAFAAEGGNARKGKFLYRKHCRSCHGVSASDLSPATKTQKEWKALFSDTSKIPCNAQWPAMPESDAKDIFTYLHDYAKDSPSPAKCS</sequence>
<dbReference type="EMBL" id="BLVO01000013">
    <property type="protein sequence ID" value="GFM33688.1"/>
    <property type="molecule type" value="Genomic_DNA"/>
</dbReference>
<proteinExistence type="predicted"/>
<comment type="caution">
    <text evidence="6">The sequence shown here is derived from an EMBL/GenBank/DDBJ whole genome shotgun (WGS) entry which is preliminary data.</text>
</comment>
<gene>
    <name evidence="6" type="ORF">DSM101010T_20530</name>
</gene>
<feature type="chain" id="PRO_5029793565" evidence="4">
    <location>
        <begin position="19"/>
        <end position="101"/>
    </location>
</feature>
<evidence type="ECO:0000256" key="2">
    <source>
        <dbReference type="ARBA" id="ARBA00022723"/>
    </source>
</evidence>
<dbReference type="InterPro" id="IPR036909">
    <property type="entry name" value="Cyt_c-like_dom_sf"/>
</dbReference>
<evidence type="ECO:0000259" key="5">
    <source>
        <dbReference type="Pfam" id="PF13442"/>
    </source>
</evidence>
<keyword evidence="1" id="KW-0349">Heme</keyword>
<feature type="signal peptide" evidence="4">
    <location>
        <begin position="1"/>
        <end position="18"/>
    </location>
</feature>
<keyword evidence="4" id="KW-0732">Signal</keyword>
<name>A0A7J0BJF0_9BACT</name>
<feature type="domain" description="Cytochrome c" evidence="5">
    <location>
        <begin position="23"/>
        <end position="87"/>
    </location>
</feature>
<dbReference type="GO" id="GO:0020037">
    <property type="term" value="F:heme binding"/>
    <property type="evidence" value="ECO:0007669"/>
    <property type="project" value="InterPro"/>
</dbReference>
<dbReference type="Proteomes" id="UP000503840">
    <property type="component" value="Unassembled WGS sequence"/>
</dbReference>
<protein>
    <submittedName>
        <fullName evidence="6">Periplasmic monoheme cytochrome c</fullName>
    </submittedName>
</protein>
<dbReference type="SUPFAM" id="SSF46626">
    <property type="entry name" value="Cytochrome c"/>
    <property type="match status" value="1"/>
</dbReference>
<dbReference type="AlphaFoldDB" id="A0A7J0BJF0"/>